<evidence type="ECO:0000256" key="2">
    <source>
        <dbReference type="ARBA" id="ARBA00023163"/>
    </source>
</evidence>
<evidence type="ECO:0000256" key="4">
    <source>
        <dbReference type="SAM" id="MobiDB-lite"/>
    </source>
</evidence>
<accession>A0AAE1UAD8</accession>
<evidence type="ECO:0000256" key="3">
    <source>
        <dbReference type="ARBA" id="ARBA00023242"/>
    </source>
</evidence>
<feature type="compositionally biased region" description="Acidic residues" evidence="4">
    <location>
        <begin position="289"/>
        <end position="312"/>
    </location>
</feature>
<dbReference type="Proteomes" id="UP001292094">
    <property type="component" value="Unassembled WGS sequence"/>
</dbReference>
<feature type="compositionally biased region" description="Acidic residues" evidence="4">
    <location>
        <begin position="170"/>
        <end position="185"/>
    </location>
</feature>
<feature type="compositionally biased region" description="Low complexity" evidence="4">
    <location>
        <begin position="226"/>
        <end position="251"/>
    </location>
</feature>
<dbReference type="PANTHER" id="PTHR16088:SF3">
    <property type="entry name" value="GON-4-LIKE PROTEIN"/>
    <property type="match status" value="1"/>
</dbReference>
<feature type="compositionally biased region" description="Acidic residues" evidence="4">
    <location>
        <begin position="143"/>
        <end position="158"/>
    </location>
</feature>
<dbReference type="AlphaFoldDB" id="A0AAE1UAD8"/>
<feature type="compositionally biased region" description="Basic and acidic residues" evidence="4">
    <location>
        <begin position="42"/>
        <end position="54"/>
    </location>
</feature>
<organism evidence="5 6">
    <name type="scientific">Petrolisthes manimaculis</name>
    <dbReference type="NCBI Taxonomy" id="1843537"/>
    <lineage>
        <taxon>Eukaryota</taxon>
        <taxon>Metazoa</taxon>
        <taxon>Ecdysozoa</taxon>
        <taxon>Arthropoda</taxon>
        <taxon>Crustacea</taxon>
        <taxon>Multicrustacea</taxon>
        <taxon>Malacostraca</taxon>
        <taxon>Eumalacostraca</taxon>
        <taxon>Eucarida</taxon>
        <taxon>Decapoda</taxon>
        <taxon>Pleocyemata</taxon>
        <taxon>Anomura</taxon>
        <taxon>Galatheoidea</taxon>
        <taxon>Porcellanidae</taxon>
        <taxon>Petrolisthes</taxon>
    </lineage>
</organism>
<feature type="compositionally biased region" description="Low complexity" evidence="4">
    <location>
        <begin position="717"/>
        <end position="740"/>
    </location>
</feature>
<dbReference type="GO" id="GO:0006355">
    <property type="term" value="P:regulation of DNA-templated transcription"/>
    <property type="evidence" value="ECO:0007669"/>
    <property type="project" value="TreeGrafter"/>
</dbReference>
<reference evidence="5" key="1">
    <citation type="submission" date="2023-11" db="EMBL/GenBank/DDBJ databases">
        <title>Genome assemblies of two species of porcelain crab, Petrolisthes cinctipes and Petrolisthes manimaculis (Anomura: Porcellanidae).</title>
        <authorList>
            <person name="Angst P."/>
        </authorList>
    </citation>
    <scope>NUCLEOTIDE SEQUENCE</scope>
    <source>
        <strain evidence="5">PB745_02</strain>
        <tissue evidence="5">Gill</tissue>
    </source>
</reference>
<feature type="compositionally biased region" description="Polar residues" evidence="4">
    <location>
        <begin position="20"/>
        <end position="41"/>
    </location>
</feature>
<protein>
    <submittedName>
        <fullName evidence="5">Uncharacterized protein</fullName>
    </submittedName>
</protein>
<evidence type="ECO:0000256" key="1">
    <source>
        <dbReference type="ARBA" id="ARBA00023015"/>
    </source>
</evidence>
<keyword evidence="6" id="KW-1185">Reference proteome</keyword>
<feature type="region of interest" description="Disordered" evidence="4">
    <location>
        <begin position="717"/>
        <end position="756"/>
    </location>
</feature>
<evidence type="ECO:0000313" key="5">
    <source>
        <dbReference type="EMBL" id="KAK4311975.1"/>
    </source>
</evidence>
<sequence>MEGESEPEELKCESGDDYTLQDNPDTSTNTSGYSHTGNISDGSREDVNNSHREQSDDEQEEQEEAEDEEQQEQEEVEDEEQHDEQEEQEDEEHDNDDEEHDKDEEQHDDDDEEHDKDEEQHDDNDDEEEEEEDDEEFIKLGEMLEETLDETLEEEDMDYSPSSRRRSEVDTTETETDESDSEDFPTESLLKELHYLNASCERPLAKKNPSSNTHRSPKKQRRLDFGPSSGSVRGGSSVANSSREGSSSSGGRNLRKRTNTPPSLVKLTPRKAESRRKHKPGIVMSSETSDSDEDDDDSDDEEDDDDEDDDEGVLTIVTQEEQKQQRQQQRQQHQQQRQQLISGKRKTPSSPQTNSGGGTRKRVRREESNSEVPEEVVKLIQSGIDDLLEEKAERTHLTAVHVKNIIKNVMTDENVVAMVRNTVVGLHSDDSGVSAVYEPTLTRAKTKELLEQQQRTGGVGCIWAGLSTHTTNPSTSSLDPETHALATLDFPDEDESDEYHPEADDQVHSEDESMLWCGVSTGGGSPTSTGTPYTPATTATHITTSTPTSEALSLTTHQSILGLDTPSGLESSVFSVTNSAVQRVLKFDKEEVVSQRTRSKLPLTETPLECLEMAFLPPDVTTDMYETEVDNDDWKKFLIDFIHPLKTCEGGEEDEDPEYNILEDAEDAQDLKEEMRGDRAVQISKKEIQQLMTELLDTLEDSDVAPPIRAHLAPLLPHQQQHQQQEQEELSPSQPSEPLAVAQHTHTQDEVDGPPPGTIWVEVLTAKFTVAQLEVIRCQMTQHVQLLATSAVMAAGCSTHTHIIDSCIDNLEDVQQLSNSSEYKHTFFNTVNLGAALDLSKAMMEKNYDEQNVKYKKKGKRKSNLVSLKPDLIENILLSSAFPYPRLLPVRMFQLPCMRGYEKTIFVPGEDVLLLMGLERFLDPKYRTIKNKVEKQKLLNVALSKTAKELLVTKTLTQVINRVRNIRSRVKDTPSNAILKFLTKGEVDYPSAEAEPLLVCVPCAVMEMPESVLAPPYKDIVNKRNQTLRLALQAAASKAAARVAKELEIQKLEAAYKGISSIIHQQETPNFVILQPTVGTATTTTTAAAAAAAAAIPVVNTNTLQPLSFIIQEASTSPSILTLQQQPSPQTLTQTPFVVCPVADESSRESIESMEERETKHDIKQQQQHMGLFEQLLL</sequence>
<dbReference type="PANTHER" id="PTHR16088">
    <property type="entry name" value="YY1 ASSOCIATED PROTEIN-RELATED"/>
    <property type="match status" value="1"/>
</dbReference>
<feature type="region of interest" description="Disordered" evidence="4">
    <location>
        <begin position="1"/>
        <end position="374"/>
    </location>
</feature>
<dbReference type="GO" id="GO:0005634">
    <property type="term" value="C:nucleus"/>
    <property type="evidence" value="ECO:0007669"/>
    <property type="project" value="TreeGrafter"/>
</dbReference>
<gene>
    <name evidence="5" type="ORF">Pmani_016566</name>
</gene>
<dbReference type="InterPro" id="IPR052435">
    <property type="entry name" value="YY1-Transcr_Regul"/>
</dbReference>
<dbReference type="GO" id="GO:0003712">
    <property type="term" value="F:transcription coregulator activity"/>
    <property type="evidence" value="ECO:0007669"/>
    <property type="project" value="TreeGrafter"/>
</dbReference>
<dbReference type="EMBL" id="JAWZYT010001456">
    <property type="protein sequence ID" value="KAK4311975.1"/>
    <property type="molecule type" value="Genomic_DNA"/>
</dbReference>
<proteinExistence type="predicted"/>
<keyword evidence="3" id="KW-0539">Nucleus</keyword>
<keyword evidence="2" id="KW-0804">Transcription</keyword>
<feature type="compositionally biased region" description="Basic and acidic residues" evidence="4">
    <location>
        <begin position="1147"/>
        <end position="1164"/>
    </location>
</feature>
<name>A0AAE1UAD8_9EUCA</name>
<feature type="compositionally biased region" description="Low complexity" evidence="4">
    <location>
        <begin position="325"/>
        <end position="339"/>
    </location>
</feature>
<evidence type="ECO:0000313" key="6">
    <source>
        <dbReference type="Proteomes" id="UP001292094"/>
    </source>
</evidence>
<keyword evidence="1" id="KW-0805">Transcription regulation</keyword>
<feature type="compositionally biased region" description="Acidic residues" evidence="4">
    <location>
        <begin position="55"/>
        <end position="136"/>
    </location>
</feature>
<comment type="caution">
    <text evidence="5">The sequence shown here is derived from an EMBL/GenBank/DDBJ whole genome shotgun (WGS) entry which is preliminary data.</text>
</comment>
<feature type="region of interest" description="Disordered" evidence="4">
    <location>
        <begin position="1147"/>
        <end position="1166"/>
    </location>
</feature>